<dbReference type="EMBL" id="SIRS01000002">
    <property type="protein sequence ID" value="TBN17899.1"/>
    <property type="molecule type" value="Genomic_DNA"/>
</dbReference>
<dbReference type="AlphaFoldDB" id="A0A4Q9FV35"/>
<dbReference type="Proteomes" id="UP000292372">
    <property type="component" value="Unassembled WGS sequence"/>
</dbReference>
<protein>
    <recommendedName>
        <fullName evidence="3">Arm DNA-binding domain-containing protein</fullName>
    </recommendedName>
</protein>
<dbReference type="OrthoDB" id="892893at2"/>
<accession>A0A4Q9FV35</accession>
<dbReference type="RefSeq" id="WP_130936189.1">
    <property type="nucleotide sequence ID" value="NZ_BMEE01000001.1"/>
</dbReference>
<sequence>MTITHTFNIHFLLKKSSIRKDETISIYARIWIDSIPVDLSTKEAVLEDHLSTTVGSKARGRAKSVKYINEILDDVNSKIKVAYKQLKMKVG</sequence>
<evidence type="ECO:0008006" key="3">
    <source>
        <dbReference type="Google" id="ProtNLM"/>
    </source>
</evidence>
<name>A0A4Q9FV35_9FLAO</name>
<keyword evidence="2" id="KW-1185">Reference proteome</keyword>
<organism evidence="1 2">
    <name type="scientific">Hyunsoonleella pacifica</name>
    <dbReference type="NCBI Taxonomy" id="1080224"/>
    <lineage>
        <taxon>Bacteria</taxon>
        <taxon>Pseudomonadati</taxon>
        <taxon>Bacteroidota</taxon>
        <taxon>Flavobacteriia</taxon>
        <taxon>Flavobacteriales</taxon>
        <taxon>Flavobacteriaceae</taxon>
    </lineage>
</organism>
<comment type="caution">
    <text evidence="1">The sequence shown here is derived from an EMBL/GenBank/DDBJ whole genome shotgun (WGS) entry which is preliminary data.</text>
</comment>
<gene>
    <name evidence="1" type="ORF">EYD46_06215</name>
</gene>
<proteinExistence type="predicted"/>
<evidence type="ECO:0000313" key="1">
    <source>
        <dbReference type="EMBL" id="TBN17899.1"/>
    </source>
</evidence>
<evidence type="ECO:0000313" key="2">
    <source>
        <dbReference type="Proteomes" id="UP000292372"/>
    </source>
</evidence>
<reference evidence="1 2" key="1">
    <citation type="journal article" date="2015" name="Int. J. Syst. Evol. Microbiol.">
        <title>Hyunsoonleella pacifica sp. nov., isolated from seawater of South Pacific Gyre.</title>
        <authorList>
            <person name="Gao X."/>
            <person name="Zhang Z."/>
            <person name="Dai X."/>
            <person name="Zhang X.H."/>
        </authorList>
    </citation>
    <scope>NUCLEOTIDE SEQUENCE [LARGE SCALE GENOMIC DNA]</scope>
    <source>
        <strain evidence="1 2">SW033</strain>
    </source>
</reference>